<proteinExistence type="predicted"/>
<gene>
    <name evidence="1" type="ORF">BROSI_A2522</name>
</gene>
<sequence>MKNRWNRKEIWFGKTARNHMFATRIGKQTTGQGAKTPI</sequence>
<evidence type="ECO:0000313" key="2">
    <source>
        <dbReference type="Proteomes" id="UP000032309"/>
    </source>
</evidence>
<keyword evidence="2" id="KW-1185">Reference proteome</keyword>
<organism evidence="1 2">
    <name type="scientific">Candidatus Brocadia sinica JPN1</name>
    <dbReference type="NCBI Taxonomy" id="1197129"/>
    <lineage>
        <taxon>Bacteria</taxon>
        <taxon>Pseudomonadati</taxon>
        <taxon>Planctomycetota</taxon>
        <taxon>Candidatus Brocadiia</taxon>
        <taxon>Candidatus Brocadiales</taxon>
        <taxon>Candidatus Brocadiaceae</taxon>
        <taxon>Candidatus Brocadia</taxon>
    </lineage>
</organism>
<comment type="caution">
    <text evidence="1">The sequence shown here is derived from an EMBL/GenBank/DDBJ whole genome shotgun (WGS) entry which is preliminary data.</text>
</comment>
<name>A0ABQ0JZ28_9BACT</name>
<dbReference type="Proteomes" id="UP000032309">
    <property type="component" value="Unassembled WGS sequence"/>
</dbReference>
<reference evidence="2" key="1">
    <citation type="journal article" date="2015" name="Genome Announc.">
        <title>Draft Genome Sequence of an Anaerobic Ammonium-Oxidizing Bacterium, "Candidatus Brocadia sinica".</title>
        <authorList>
            <person name="Oshiki M."/>
            <person name="Shinyako-Hata K."/>
            <person name="Satoh H."/>
            <person name="Okabe S."/>
        </authorList>
    </citation>
    <scope>NUCLEOTIDE SEQUENCE [LARGE SCALE GENOMIC DNA]</scope>
    <source>
        <strain evidence="2">JPN1</strain>
    </source>
</reference>
<protein>
    <submittedName>
        <fullName evidence="1">Uncharacterized protein</fullName>
    </submittedName>
</protein>
<evidence type="ECO:0000313" key="1">
    <source>
        <dbReference type="EMBL" id="GAN33987.1"/>
    </source>
</evidence>
<accession>A0ABQ0JZ28</accession>
<dbReference type="EMBL" id="BAFN01000001">
    <property type="protein sequence ID" value="GAN33987.1"/>
    <property type="molecule type" value="Genomic_DNA"/>
</dbReference>